<feature type="region of interest" description="Disordered" evidence="1">
    <location>
        <begin position="208"/>
        <end position="234"/>
    </location>
</feature>
<comment type="caution">
    <text evidence="2">The sequence shown here is derived from an EMBL/GenBank/DDBJ whole genome shotgun (WGS) entry which is preliminary data.</text>
</comment>
<evidence type="ECO:0000313" key="3">
    <source>
        <dbReference type="EMBL" id="CAF1342240.1"/>
    </source>
</evidence>
<evidence type="ECO:0000313" key="5">
    <source>
        <dbReference type="Proteomes" id="UP000663870"/>
    </source>
</evidence>
<name>A0A814Q8T3_9BILA</name>
<dbReference type="AlphaFoldDB" id="A0A814Q8T3"/>
<evidence type="ECO:0000256" key="1">
    <source>
        <dbReference type="SAM" id="MobiDB-lite"/>
    </source>
</evidence>
<dbReference type="EMBL" id="CAJNOH010000746">
    <property type="protein sequence ID" value="CAF1116185.1"/>
    <property type="molecule type" value="Genomic_DNA"/>
</dbReference>
<sequence length="277" mass="30661">MGCIHFKVKPNASEKSKSNLLHTNTVQDISGDLNISKTSSIVVYRNPSFIPRKSIVSSIISNKSEDLTPRVESVISTVSNGSQNNINKETSIDPKEPRISKENISNIPPVDINIPVTSNESHRIYHPINSPSNRSDTVVYRHNANDQFLSARANKFNTSPESIHNNNYIESDTSFPTHNSIISTISADSEGSVVSQIEHKKGIFVRPKQANVQQKPSSESDESELQHEKRDNSAVVDVTAMTEHLVTVMRRTSTKLNTSDFYHSGSLSETESGTDEV</sequence>
<proteinExistence type="predicted"/>
<evidence type="ECO:0000313" key="2">
    <source>
        <dbReference type="EMBL" id="CAF1116185.1"/>
    </source>
</evidence>
<accession>A0A814Q8T3</accession>
<gene>
    <name evidence="3" type="ORF">JXQ802_LOCUS31640</name>
    <name evidence="2" type="ORF">PYM288_LOCUS20449</name>
</gene>
<protein>
    <submittedName>
        <fullName evidence="2">Uncharacterized protein</fullName>
    </submittedName>
</protein>
<dbReference type="EMBL" id="CAJNOL010001354">
    <property type="protein sequence ID" value="CAF1342240.1"/>
    <property type="molecule type" value="Genomic_DNA"/>
</dbReference>
<keyword evidence="5" id="KW-1185">Reference proteome</keyword>
<dbReference type="Proteomes" id="UP000663854">
    <property type="component" value="Unassembled WGS sequence"/>
</dbReference>
<reference evidence="2" key="1">
    <citation type="submission" date="2021-02" db="EMBL/GenBank/DDBJ databases">
        <authorList>
            <person name="Nowell W R."/>
        </authorList>
    </citation>
    <scope>NUCLEOTIDE SEQUENCE</scope>
</reference>
<feature type="compositionally biased region" description="Polar residues" evidence="1">
    <location>
        <begin position="258"/>
        <end position="271"/>
    </location>
</feature>
<evidence type="ECO:0000313" key="4">
    <source>
        <dbReference type="Proteomes" id="UP000663854"/>
    </source>
</evidence>
<organism evidence="2 4">
    <name type="scientific">Rotaria sordida</name>
    <dbReference type="NCBI Taxonomy" id="392033"/>
    <lineage>
        <taxon>Eukaryota</taxon>
        <taxon>Metazoa</taxon>
        <taxon>Spiralia</taxon>
        <taxon>Gnathifera</taxon>
        <taxon>Rotifera</taxon>
        <taxon>Eurotatoria</taxon>
        <taxon>Bdelloidea</taxon>
        <taxon>Philodinida</taxon>
        <taxon>Philodinidae</taxon>
        <taxon>Rotaria</taxon>
    </lineage>
</organism>
<feature type="region of interest" description="Disordered" evidence="1">
    <location>
        <begin position="258"/>
        <end position="277"/>
    </location>
</feature>
<dbReference type="Proteomes" id="UP000663870">
    <property type="component" value="Unassembled WGS sequence"/>
</dbReference>